<feature type="region of interest" description="Disordered" evidence="1">
    <location>
        <begin position="161"/>
        <end position="182"/>
    </location>
</feature>
<evidence type="ECO:0000256" key="1">
    <source>
        <dbReference type="SAM" id="MobiDB-lite"/>
    </source>
</evidence>
<protein>
    <submittedName>
        <fullName evidence="2">Uncharacterized protein</fullName>
    </submittedName>
</protein>
<dbReference type="HOGENOM" id="CLU_032402_0_0_1"/>
<feature type="compositionally biased region" description="Low complexity" evidence="1">
    <location>
        <begin position="233"/>
        <end position="247"/>
    </location>
</feature>
<feature type="region of interest" description="Disordered" evidence="1">
    <location>
        <begin position="205"/>
        <end position="481"/>
    </location>
</feature>
<feature type="compositionally biased region" description="Pro residues" evidence="1">
    <location>
        <begin position="220"/>
        <end position="232"/>
    </location>
</feature>
<evidence type="ECO:0000313" key="3">
    <source>
        <dbReference type="Proteomes" id="UP000054342"/>
    </source>
</evidence>
<feature type="compositionally biased region" description="Basic and acidic residues" evidence="1">
    <location>
        <begin position="547"/>
        <end position="565"/>
    </location>
</feature>
<gene>
    <name evidence="2" type="ORF">PV05_09513</name>
</gene>
<proteinExistence type="predicted"/>
<feature type="compositionally biased region" description="Low complexity" evidence="1">
    <location>
        <begin position="343"/>
        <end position="359"/>
    </location>
</feature>
<dbReference type="OrthoDB" id="5408296at2759"/>
<feature type="compositionally biased region" description="Low complexity" evidence="1">
    <location>
        <begin position="294"/>
        <end position="304"/>
    </location>
</feature>
<dbReference type="STRING" id="348802.A0A0D2E7K2"/>
<feature type="compositionally biased region" description="Polar residues" evidence="1">
    <location>
        <begin position="535"/>
        <end position="545"/>
    </location>
</feature>
<feature type="compositionally biased region" description="Low complexity" evidence="1">
    <location>
        <begin position="269"/>
        <end position="282"/>
    </location>
</feature>
<accession>A0A0D2E7K2</accession>
<dbReference type="EMBL" id="KN847322">
    <property type="protein sequence ID" value="KIW50725.1"/>
    <property type="molecule type" value="Genomic_DNA"/>
</dbReference>
<dbReference type="AlphaFoldDB" id="A0A0D2E7K2"/>
<feature type="compositionally biased region" description="Polar residues" evidence="1">
    <location>
        <begin position="372"/>
        <end position="411"/>
    </location>
</feature>
<dbReference type="RefSeq" id="XP_013311309.1">
    <property type="nucleotide sequence ID" value="XM_013455855.1"/>
</dbReference>
<feature type="region of interest" description="Disordered" evidence="1">
    <location>
        <begin position="518"/>
        <end position="565"/>
    </location>
</feature>
<reference evidence="2 3" key="1">
    <citation type="submission" date="2015-01" db="EMBL/GenBank/DDBJ databases">
        <title>The Genome Sequence of Exophiala xenobiotica CBS118157.</title>
        <authorList>
            <consortium name="The Broad Institute Genomics Platform"/>
            <person name="Cuomo C."/>
            <person name="de Hoog S."/>
            <person name="Gorbushina A."/>
            <person name="Stielow B."/>
            <person name="Teixiera M."/>
            <person name="Abouelleil A."/>
            <person name="Chapman S.B."/>
            <person name="Priest M."/>
            <person name="Young S.K."/>
            <person name="Wortman J."/>
            <person name="Nusbaum C."/>
            <person name="Birren B."/>
        </authorList>
    </citation>
    <scope>NUCLEOTIDE SEQUENCE [LARGE SCALE GENOMIC DNA]</scope>
    <source>
        <strain evidence="2 3">CBS 118157</strain>
    </source>
</reference>
<sequence>MPPFPGEEILATVYVDAHTYFDAPTPRPFLHRFDKSSYFYIYYNSTRQTSRIEVALHPGTTDQAAFNGYLDNVHVTNSHRFPTRVTLVVDATGPATASPASARSSREPDEWRLASADPRDPGTTKYRIHTIDFYFWNQEDSKLIVDICKRLLQPHQLDVDEHEEQHAHELDAQPEPEPDRHDTVSAVVQNLEHVAISDPAYHKDKNHEAAAAQHPGFSQMPPPPPPPPPQAPTPAHAAASPVPSSTAGNVDRTPSVQASGPGSSSNFVPLAYNPAAPAAPEPIAHREDTPPPIDATDGTGLATAAKHDHLYGHPQQPYTGSLPGGPQPDPYGHYGSPPPPSFGPHAAAPSPHSHPSFGPQSAATPLHHPSFGPTQSVSSALQTSPRTSASTSGAQRPPSSATSAENNSGSRHPSMAAQHYVPNSVQDPNAHIFGGASQQQQQQPVQSPGTQFYQAVNAQPHKPLQHIQPQYPDYLAAGSSPPPPMGGYATYSYGHPGQPAGSPAAAGKPYDIHNQVYRPTEDEYHTHHHQHKPSRTSSAHHQPSTAERLEKGVGKFFKKIEKKIG</sequence>
<feature type="region of interest" description="Disordered" evidence="1">
    <location>
        <begin position="94"/>
        <end position="119"/>
    </location>
</feature>
<dbReference type="Proteomes" id="UP000054342">
    <property type="component" value="Unassembled WGS sequence"/>
</dbReference>
<keyword evidence="3" id="KW-1185">Reference proteome</keyword>
<dbReference type="GeneID" id="25331421"/>
<feature type="compositionally biased region" description="Basic and acidic residues" evidence="1">
    <location>
        <begin position="104"/>
        <end position="119"/>
    </location>
</feature>
<organism evidence="2 3">
    <name type="scientific">Exophiala xenobiotica</name>
    <dbReference type="NCBI Taxonomy" id="348802"/>
    <lineage>
        <taxon>Eukaryota</taxon>
        <taxon>Fungi</taxon>
        <taxon>Dikarya</taxon>
        <taxon>Ascomycota</taxon>
        <taxon>Pezizomycotina</taxon>
        <taxon>Eurotiomycetes</taxon>
        <taxon>Chaetothyriomycetidae</taxon>
        <taxon>Chaetothyriales</taxon>
        <taxon>Herpotrichiellaceae</taxon>
        <taxon>Exophiala</taxon>
    </lineage>
</organism>
<feature type="compositionally biased region" description="Polar residues" evidence="1">
    <location>
        <begin position="444"/>
        <end position="457"/>
    </location>
</feature>
<feature type="compositionally biased region" description="Low complexity" evidence="1">
    <location>
        <begin position="94"/>
        <end position="103"/>
    </location>
</feature>
<feature type="compositionally biased region" description="Polar residues" evidence="1">
    <location>
        <begin position="252"/>
        <end position="267"/>
    </location>
</feature>
<name>A0A0D2E7K2_9EURO</name>
<evidence type="ECO:0000313" key="2">
    <source>
        <dbReference type="EMBL" id="KIW50725.1"/>
    </source>
</evidence>